<comment type="caution">
    <text evidence="2">The sequence shown here is derived from an EMBL/GenBank/DDBJ whole genome shotgun (WGS) entry which is preliminary data.</text>
</comment>
<gene>
    <name evidence="2" type="ORF">GCM10009733_108940</name>
</gene>
<evidence type="ECO:0000313" key="2">
    <source>
        <dbReference type="EMBL" id="GAA1695559.1"/>
    </source>
</evidence>
<dbReference type="EMBL" id="BAAAMU010000212">
    <property type="protein sequence ID" value="GAA1695559.1"/>
    <property type="molecule type" value="Genomic_DNA"/>
</dbReference>
<accession>A0ABN2HYA4</accession>
<evidence type="ECO:0000256" key="1">
    <source>
        <dbReference type="SAM" id="MobiDB-lite"/>
    </source>
</evidence>
<evidence type="ECO:0000313" key="3">
    <source>
        <dbReference type="Proteomes" id="UP001500064"/>
    </source>
</evidence>
<organism evidence="2 3">
    <name type="scientific">Nonomuraea maheshkhaliensis</name>
    <dbReference type="NCBI Taxonomy" id="419590"/>
    <lineage>
        <taxon>Bacteria</taxon>
        <taxon>Bacillati</taxon>
        <taxon>Actinomycetota</taxon>
        <taxon>Actinomycetes</taxon>
        <taxon>Streptosporangiales</taxon>
        <taxon>Streptosporangiaceae</taxon>
        <taxon>Nonomuraea</taxon>
    </lineage>
</organism>
<dbReference type="Proteomes" id="UP001500064">
    <property type="component" value="Unassembled WGS sequence"/>
</dbReference>
<name>A0ABN2HYA4_9ACTN</name>
<keyword evidence="3" id="KW-1185">Reference proteome</keyword>
<feature type="compositionally biased region" description="Polar residues" evidence="1">
    <location>
        <begin position="1"/>
        <end position="11"/>
    </location>
</feature>
<sequence>MAPLTGVTTNPACPEDPNCRQMKPVEPHTPTVRRVAIPGQRPRLNAMPGAWRFWCEVHHESTTMEDAPTDQVAERS</sequence>
<proteinExistence type="predicted"/>
<feature type="region of interest" description="Disordered" evidence="1">
    <location>
        <begin position="1"/>
        <end position="25"/>
    </location>
</feature>
<reference evidence="2 3" key="1">
    <citation type="journal article" date="2019" name="Int. J. Syst. Evol. Microbiol.">
        <title>The Global Catalogue of Microorganisms (GCM) 10K type strain sequencing project: providing services to taxonomists for standard genome sequencing and annotation.</title>
        <authorList>
            <consortium name="The Broad Institute Genomics Platform"/>
            <consortium name="The Broad Institute Genome Sequencing Center for Infectious Disease"/>
            <person name="Wu L."/>
            <person name="Ma J."/>
        </authorList>
    </citation>
    <scope>NUCLEOTIDE SEQUENCE [LARGE SCALE GENOMIC DNA]</scope>
    <source>
        <strain evidence="2 3">JCM 13929</strain>
    </source>
</reference>
<protein>
    <submittedName>
        <fullName evidence="2">Uncharacterized protein</fullName>
    </submittedName>
</protein>